<accession>A0A0W0VNZ6</accession>
<dbReference type="InterPro" id="IPR036249">
    <property type="entry name" value="Thioredoxin-like_sf"/>
</dbReference>
<dbReference type="InterPro" id="IPR039022">
    <property type="entry name" value="KaiB-like"/>
</dbReference>
<keyword evidence="3" id="KW-1185">Reference proteome</keyword>
<protein>
    <submittedName>
        <fullName evidence="2">KaiB-like protein 2</fullName>
    </submittedName>
</protein>
<name>A0A0W0VNZ6_9GAMM</name>
<dbReference type="RefSeq" id="WP_058528930.1">
    <property type="nucleotide sequence ID" value="NZ_CAAAHZ010000002.1"/>
</dbReference>
<dbReference type="Proteomes" id="UP000054997">
    <property type="component" value="Unassembled WGS sequence"/>
</dbReference>
<dbReference type="InterPro" id="IPR011649">
    <property type="entry name" value="KaiB_domain"/>
</dbReference>
<dbReference type="CDD" id="cd02978">
    <property type="entry name" value="KaiB_like"/>
    <property type="match status" value="1"/>
</dbReference>
<organism evidence="2 3">
    <name type="scientific">Legionella londiniensis</name>
    <dbReference type="NCBI Taxonomy" id="45068"/>
    <lineage>
        <taxon>Bacteria</taxon>
        <taxon>Pseudomonadati</taxon>
        <taxon>Pseudomonadota</taxon>
        <taxon>Gammaproteobacteria</taxon>
        <taxon>Legionellales</taxon>
        <taxon>Legionellaceae</taxon>
        <taxon>Legionella</taxon>
    </lineage>
</organism>
<dbReference type="SMART" id="SM01248">
    <property type="entry name" value="KaiB"/>
    <property type="match status" value="1"/>
</dbReference>
<gene>
    <name evidence="2" type="ORF">Llon_0933</name>
</gene>
<dbReference type="OrthoDB" id="5458519at2"/>
<evidence type="ECO:0000259" key="1">
    <source>
        <dbReference type="SMART" id="SM01248"/>
    </source>
</evidence>
<proteinExistence type="predicted"/>
<dbReference type="EMBL" id="LNYK01000014">
    <property type="protein sequence ID" value="KTD21768.1"/>
    <property type="molecule type" value="Genomic_DNA"/>
</dbReference>
<dbReference type="PANTHER" id="PTHR41709">
    <property type="entry name" value="KAIB-LIKE PROTEIN 1"/>
    <property type="match status" value="1"/>
</dbReference>
<dbReference type="GO" id="GO:0048511">
    <property type="term" value="P:rhythmic process"/>
    <property type="evidence" value="ECO:0007669"/>
    <property type="project" value="InterPro"/>
</dbReference>
<dbReference type="AlphaFoldDB" id="A0A0W0VNZ6"/>
<reference evidence="2 3" key="1">
    <citation type="submission" date="2015-11" db="EMBL/GenBank/DDBJ databases">
        <title>Genomic analysis of 38 Legionella species identifies large and diverse effector repertoires.</title>
        <authorList>
            <person name="Burstein D."/>
            <person name="Amaro F."/>
            <person name="Zusman T."/>
            <person name="Lifshitz Z."/>
            <person name="Cohen O."/>
            <person name="Gilbert J.A."/>
            <person name="Pupko T."/>
            <person name="Shuman H.A."/>
            <person name="Segal G."/>
        </authorList>
    </citation>
    <scope>NUCLEOTIDE SEQUENCE [LARGE SCALE GENOMIC DNA]</scope>
    <source>
        <strain evidence="2 3">ATCC 49505</strain>
    </source>
</reference>
<dbReference type="Pfam" id="PF07689">
    <property type="entry name" value="KaiB"/>
    <property type="match status" value="1"/>
</dbReference>
<dbReference type="PANTHER" id="PTHR41709:SF2">
    <property type="entry name" value="CIRCADIAN CLOCK PROTEIN KAIB2"/>
    <property type="match status" value="1"/>
</dbReference>
<dbReference type="Gene3D" id="3.40.30.10">
    <property type="entry name" value="Glutaredoxin"/>
    <property type="match status" value="1"/>
</dbReference>
<sequence>MAKMKLKLYVIGGSLIARRAIKNLTELCRREEIAKQCDMEIIDLREHEGLAEREKILATPILIKEFPPPERRIIGDLSNMQKILGTLELGGEGHEK</sequence>
<dbReference type="STRING" id="45068.Llon_0933"/>
<evidence type="ECO:0000313" key="3">
    <source>
        <dbReference type="Proteomes" id="UP000054997"/>
    </source>
</evidence>
<dbReference type="PATRIC" id="fig|45068.5.peg.1010"/>
<evidence type="ECO:0000313" key="2">
    <source>
        <dbReference type="EMBL" id="KTD21768.1"/>
    </source>
</evidence>
<feature type="domain" description="KaiB" evidence="1">
    <location>
        <begin position="7"/>
        <end position="89"/>
    </location>
</feature>
<comment type="caution">
    <text evidence="2">The sequence shown here is derived from an EMBL/GenBank/DDBJ whole genome shotgun (WGS) entry which is preliminary data.</text>
</comment>
<dbReference type="SUPFAM" id="SSF52833">
    <property type="entry name" value="Thioredoxin-like"/>
    <property type="match status" value="1"/>
</dbReference>